<accession>A0ABT3PH34</accession>
<dbReference type="Proteomes" id="UP001207918">
    <property type="component" value="Unassembled WGS sequence"/>
</dbReference>
<evidence type="ECO:0000313" key="1">
    <source>
        <dbReference type="EMBL" id="MCW9705229.1"/>
    </source>
</evidence>
<reference evidence="1 2" key="1">
    <citation type="submission" date="2021-03" db="EMBL/GenBank/DDBJ databases">
        <title>Aliifodinibius sp. nov., a new bacterium isolated from saline soil.</title>
        <authorList>
            <person name="Galisteo C."/>
            <person name="De La Haba R."/>
            <person name="Sanchez-Porro C."/>
            <person name="Ventosa A."/>
        </authorList>
    </citation>
    <scope>NUCLEOTIDE SEQUENCE [LARGE SCALE GENOMIC DNA]</scope>
    <source>
        <strain evidence="1 2">1BSP15-2V2</strain>
    </source>
</reference>
<protein>
    <submittedName>
        <fullName evidence="1">Uncharacterized protein</fullName>
    </submittedName>
</protein>
<evidence type="ECO:0000313" key="2">
    <source>
        <dbReference type="Proteomes" id="UP001207918"/>
    </source>
</evidence>
<organism evidence="1 2">
    <name type="scientific">Fodinibius salsisoli</name>
    <dbReference type="NCBI Taxonomy" id="2820877"/>
    <lineage>
        <taxon>Bacteria</taxon>
        <taxon>Pseudomonadati</taxon>
        <taxon>Balneolota</taxon>
        <taxon>Balneolia</taxon>
        <taxon>Balneolales</taxon>
        <taxon>Balneolaceae</taxon>
        <taxon>Fodinibius</taxon>
    </lineage>
</organism>
<name>A0ABT3PH34_9BACT</name>
<comment type="caution">
    <text evidence="1">The sequence shown here is derived from an EMBL/GenBank/DDBJ whole genome shotgun (WGS) entry which is preliminary data.</text>
</comment>
<dbReference type="RefSeq" id="WP_265763892.1">
    <property type="nucleotide sequence ID" value="NZ_JAGGJA010000001.1"/>
</dbReference>
<proteinExistence type="predicted"/>
<keyword evidence="2" id="KW-1185">Reference proteome</keyword>
<dbReference type="EMBL" id="JAGGJA010000001">
    <property type="protein sequence ID" value="MCW9705229.1"/>
    <property type="molecule type" value="Genomic_DNA"/>
</dbReference>
<sequence length="494" mass="56847">MNIYFSDFFNIDPGVLEGYGAFNISLINDLPLFIDPFLLFGSEKEEYQKLHDSILKYIAFLKSKSEAENINKAKIKSWYKFSEVKQNWFGYSKVGNSGSGLGMKFGKAFSQNIEALFDDLGKETITESSHLEKATLFEIGVGKDNISDFTTNLIKEFLLEYTQNFALANLNDNQTEKLKIERVYFDYQLERWMPKTFTLPFIFGDYILLTPKDILTKDENWINNHDLKGDFSRVCNSIPNDQLRSEVVNYFKKELPKPKKGRTNTSKEVSEAIHATIRKYPDLIDYYIAHKEEQGEMAKSISEKKVELVKSAFIDNVKEIVSLLQEETNFYEIPPISSYDEALNRIKYLKHVIENNDGYKLFYIDGKPIKRESDLQVIYRLTWFASDFDVNREPNNGRGPVDYAISKGAGDKTLIEFKLAKNTKLKQNLAKQVEVYKKANATNKSIKVILYFDGKELKRVQKIINDLSLGGKENIILIDAGRKPSASNVTLFEN</sequence>
<gene>
    <name evidence="1" type="ORF">J6I44_00115</name>
</gene>